<dbReference type="Gene3D" id="1.25.40.20">
    <property type="entry name" value="Ankyrin repeat-containing domain"/>
    <property type="match status" value="2"/>
</dbReference>
<gene>
    <name evidence="1" type="ORF">THRCLA_20455</name>
</gene>
<reference evidence="1 2" key="1">
    <citation type="journal article" date="2014" name="Genome Biol. Evol.">
        <title>The secreted proteins of Achlya hypogyna and Thraustotheca clavata identify the ancestral oomycete secretome and reveal gene acquisitions by horizontal gene transfer.</title>
        <authorList>
            <person name="Misner I."/>
            <person name="Blouin N."/>
            <person name="Leonard G."/>
            <person name="Richards T.A."/>
            <person name="Lane C.E."/>
        </authorList>
    </citation>
    <scope>NUCLEOTIDE SEQUENCE [LARGE SCALE GENOMIC DNA]</scope>
    <source>
        <strain evidence="1 2">ATCC 34112</strain>
    </source>
</reference>
<comment type="caution">
    <text evidence="1">The sequence shown here is derived from an EMBL/GenBank/DDBJ whole genome shotgun (WGS) entry which is preliminary data.</text>
</comment>
<dbReference type="PANTHER" id="PTHR46586:SF3">
    <property type="entry name" value="ANKYRIN REPEAT-CONTAINING PROTEIN"/>
    <property type="match status" value="1"/>
</dbReference>
<dbReference type="InterPro" id="IPR002110">
    <property type="entry name" value="Ankyrin_rpt"/>
</dbReference>
<sequence length="374" mass="41861">MPPTSSLWHDAHLIRCICQFQAGVYQELRGPVASIDRIPRFQYVLASAVHHAIYRPKEPSYPEWVAFCQILSPLPSASLLRLLDCRPQLRSHVALYSVISGDAALLKKVLQLPCEQTGLHLNNIPMVDVAATSEHVCILELLFQLNYSAGPLAFDMAAGHGHLAAIEFLHENYPTIRVTEEAMDMAAANGHLEVVKFLHFHRNEGCTSRAMDAAAQYGYLDIVSFLHKHRNDGCTTYAMDYAAMNGHLEIVQYLHHHRHEGATINALHWAAEGGHLNVVKFLHEQRNEGCDTKAMDGAAAHGHLHVVQYLHQHRNEGCSYRGFVAAAANGYVDIVQFLSQWYATTQSIRLALQIATRHGHTDIVHILQNHYLSN</sequence>
<dbReference type="STRING" id="74557.A0A1W0A6Y5"/>
<organism evidence="1 2">
    <name type="scientific">Thraustotheca clavata</name>
    <dbReference type="NCBI Taxonomy" id="74557"/>
    <lineage>
        <taxon>Eukaryota</taxon>
        <taxon>Sar</taxon>
        <taxon>Stramenopiles</taxon>
        <taxon>Oomycota</taxon>
        <taxon>Saprolegniomycetes</taxon>
        <taxon>Saprolegniales</taxon>
        <taxon>Achlyaceae</taxon>
        <taxon>Thraustotheca</taxon>
    </lineage>
</organism>
<dbReference type="InterPro" id="IPR052050">
    <property type="entry name" value="SecEffector_AnkRepeat"/>
</dbReference>
<dbReference type="Proteomes" id="UP000243217">
    <property type="component" value="Unassembled WGS sequence"/>
</dbReference>
<dbReference type="PANTHER" id="PTHR46586">
    <property type="entry name" value="ANKYRIN REPEAT-CONTAINING PROTEIN"/>
    <property type="match status" value="1"/>
</dbReference>
<protein>
    <submittedName>
        <fullName evidence="1">Uncharacterized protein</fullName>
    </submittedName>
</protein>
<dbReference type="OrthoDB" id="63159at2759"/>
<dbReference type="Pfam" id="PF13637">
    <property type="entry name" value="Ank_4"/>
    <property type="match status" value="1"/>
</dbReference>
<dbReference type="Pfam" id="PF12796">
    <property type="entry name" value="Ank_2"/>
    <property type="match status" value="1"/>
</dbReference>
<evidence type="ECO:0000313" key="1">
    <source>
        <dbReference type="EMBL" id="OQS06044.1"/>
    </source>
</evidence>
<dbReference type="InterPro" id="IPR036770">
    <property type="entry name" value="Ankyrin_rpt-contain_sf"/>
</dbReference>
<keyword evidence="2" id="KW-1185">Reference proteome</keyword>
<proteinExistence type="predicted"/>
<name>A0A1W0A6Y5_9STRA</name>
<dbReference type="AlphaFoldDB" id="A0A1W0A6Y5"/>
<dbReference type="EMBL" id="JNBS01000382">
    <property type="protein sequence ID" value="OQS06044.1"/>
    <property type="molecule type" value="Genomic_DNA"/>
</dbReference>
<dbReference type="SUPFAM" id="SSF48403">
    <property type="entry name" value="Ankyrin repeat"/>
    <property type="match status" value="1"/>
</dbReference>
<evidence type="ECO:0000313" key="2">
    <source>
        <dbReference type="Proteomes" id="UP000243217"/>
    </source>
</evidence>
<accession>A0A1W0A6Y5</accession>